<dbReference type="Proteomes" id="UP000028007">
    <property type="component" value="Unassembled WGS sequence"/>
</dbReference>
<keyword evidence="4" id="KW-1185">Reference proteome</keyword>
<dbReference type="SUPFAM" id="SSF55811">
    <property type="entry name" value="Nudix"/>
    <property type="match status" value="1"/>
</dbReference>
<dbReference type="PANTHER" id="PTHR21340">
    <property type="entry name" value="DIADENOSINE 5,5-P1,P4-TETRAPHOSPHATE PYROPHOSPHOHYDROLASE MUTT"/>
    <property type="match status" value="1"/>
</dbReference>
<evidence type="ECO:0000313" key="3">
    <source>
        <dbReference type="EMBL" id="KEQ31431.1"/>
    </source>
</evidence>
<protein>
    <submittedName>
        <fullName evidence="3">NUDIX hydrolase</fullName>
    </submittedName>
</protein>
<accession>A0A081PL58</accession>
<dbReference type="InterPro" id="IPR051325">
    <property type="entry name" value="Nudix_hydrolase_domain"/>
</dbReference>
<name>A0A081PL58_9SPHI</name>
<dbReference type="CDD" id="cd03673">
    <property type="entry name" value="NUDIX_Ap6A_hydrolase"/>
    <property type="match status" value="1"/>
</dbReference>
<dbReference type="PRINTS" id="PR00502">
    <property type="entry name" value="NUDIXFAMILY"/>
</dbReference>
<dbReference type="PROSITE" id="PS51462">
    <property type="entry name" value="NUDIX"/>
    <property type="match status" value="1"/>
</dbReference>
<dbReference type="PANTHER" id="PTHR21340:SF0">
    <property type="entry name" value="BIS(5'-NUCLEOSYL)-TETRAPHOSPHATASE [ASYMMETRICAL]"/>
    <property type="match status" value="1"/>
</dbReference>
<reference evidence="3 4" key="1">
    <citation type="journal article" date="1992" name="Int. J. Syst. Bacteriol.">
        <title>Sphingobacterium antarcticus sp. nov. a Psychrotrophic Bacterium from the Soils of Schirmacher Oasis, Antarctica.</title>
        <authorList>
            <person name="Shivaji S."/>
            <person name="Ray M.K."/>
            <person name="Rao N.S."/>
            <person name="Saiserr L."/>
            <person name="Jagannadham M.V."/>
            <person name="Kumar G.S."/>
            <person name="Reddy G."/>
            <person name="Bhargava P.M."/>
        </authorList>
    </citation>
    <scope>NUCLEOTIDE SEQUENCE [LARGE SCALE GENOMIC DNA]</scope>
    <source>
        <strain evidence="3 4">4BY</strain>
    </source>
</reference>
<dbReference type="EMBL" id="JNFF01000016">
    <property type="protein sequence ID" value="KEQ31431.1"/>
    <property type="molecule type" value="Genomic_DNA"/>
</dbReference>
<dbReference type="OrthoDB" id="9816289at2"/>
<dbReference type="InterPro" id="IPR020476">
    <property type="entry name" value="Nudix_hydrolase"/>
</dbReference>
<evidence type="ECO:0000259" key="2">
    <source>
        <dbReference type="PROSITE" id="PS51462"/>
    </source>
</evidence>
<dbReference type="InterPro" id="IPR000086">
    <property type="entry name" value="NUDIX_hydrolase_dom"/>
</dbReference>
<dbReference type="GO" id="GO:0004081">
    <property type="term" value="F:bis(5'-nucleosyl)-tetraphosphatase (asymmetrical) activity"/>
    <property type="evidence" value="ECO:0007669"/>
    <property type="project" value="TreeGrafter"/>
</dbReference>
<evidence type="ECO:0000313" key="4">
    <source>
        <dbReference type="Proteomes" id="UP000028007"/>
    </source>
</evidence>
<dbReference type="GO" id="GO:0006754">
    <property type="term" value="P:ATP biosynthetic process"/>
    <property type="evidence" value="ECO:0007669"/>
    <property type="project" value="TreeGrafter"/>
</dbReference>
<proteinExistence type="predicted"/>
<organism evidence="3 4">
    <name type="scientific">Pedobacter antarcticus 4BY</name>
    <dbReference type="NCBI Taxonomy" id="1358423"/>
    <lineage>
        <taxon>Bacteria</taxon>
        <taxon>Pseudomonadati</taxon>
        <taxon>Bacteroidota</taxon>
        <taxon>Sphingobacteriia</taxon>
        <taxon>Sphingobacteriales</taxon>
        <taxon>Sphingobacteriaceae</taxon>
        <taxon>Pedobacter</taxon>
    </lineage>
</organism>
<dbReference type="AlphaFoldDB" id="A0A081PL58"/>
<dbReference type="eggNOG" id="COG1051">
    <property type="taxonomic scope" value="Bacteria"/>
</dbReference>
<feature type="domain" description="Nudix hydrolase" evidence="2">
    <location>
        <begin position="70"/>
        <end position="198"/>
    </location>
</feature>
<gene>
    <name evidence="3" type="ORF">N180_17180</name>
</gene>
<evidence type="ECO:0000256" key="1">
    <source>
        <dbReference type="ARBA" id="ARBA00022801"/>
    </source>
</evidence>
<dbReference type="RefSeq" id="WP_037438110.1">
    <property type="nucleotide sequence ID" value="NZ_JNFF01000016.1"/>
</dbReference>
<dbReference type="GO" id="GO:0006167">
    <property type="term" value="P:AMP biosynthetic process"/>
    <property type="evidence" value="ECO:0007669"/>
    <property type="project" value="TreeGrafter"/>
</dbReference>
<dbReference type="InterPro" id="IPR015797">
    <property type="entry name" value="NUDIX_hydrolase-like_dom_sf"/>
</dbReference>
<dbReference type="Gene3D" id="3.90.79.10">
    <property type="entry name" value="Nucleoside Triphosphate Pyrophosphohydrolase"/>
    <property type="match status" value="1"/>
</dbReference>
<comment type="caution">
    <text evidence="3">The sequence shown here is derived from an EMBL/GenBank/DDBJ whole genome shotgun (WGS) entry which is preliminary data.</text>
</comment>
<sequence>MKTYRIYINNNALIISKQLPVMNVPVQEVPVKGFNFLNFYAQLDLAGNKHYVLITDDTKAVFKQLKSSCTLVKAAGGLVKNAKDGYLFIYRNKKWDLPKGKVEKGEGMREAGWREVEEECGVKVWKSGKKLCRTYHIYVLGNKLALKKTNWYAMSVKGIPVLIPQREEGITKAEWLSADQVSAVLENTYPSIMDVMEAGNLTTDRLLQ</sequence>
<keyword evidence="1 3" id="KW-0378">Hydrolase</keyword>
<dbReference type="Pfam" id="PF00293">
    <property type="entry name" value="NUDIX"/>
    <property type="match status" value="1"/>
</dbReference>